<evidence type="ECO:0000256" key="6">
    <source>
        <dbReference type="ARBA" id="ARBA00023136"/>
    </source>
</evidence>
<evidence type="ECO:0000256" key="7">
    <source>
        <dbReference type="RuleBase" id="RU363032"/>
    </source>
</evidence>
<accession>A0A1E5HAZ1</accession>
<keyword evidence="10" id="KW-1185">Reference proteome</keyword>
<dbReference type="InterPro" id="IPR035906">
    <property type="entry name" value="MetI-like_sf"/>
</dbReference>
<comment type="caution">
    <text evidence="9">The sequence shown here is derived from an EMBL/GenBank/DDBJ whole genome shotgun (WGS) entry which is preliminary data.</text>
</comment>
<dbReference type="GO" id="GO:0015416">
    <property type="term" value="F:ABC-type phosphonate transporter activity"/>
    <property type="evidence" value="ECO:0007669"/>
    <property type="project" value="InterPro"/>
</dbReference>
<comment type="similarity">
    <text evidence="7">Belongs to the binding-protein-dependent transport system permease family.</text>
</comment>
<protein>
    <submittedName>
        <fullName evidence="9">Phosphonate ABC transporter, permease protein PhnE</fullName>
    </submittedName>
</protein>
<evidence type="ECO:0000256" key="5">
    <source>
        <dbReference type="ARBA" id="ARBA00022989"/>
    </source>
</evidence>
<feature type="transmembrane region" description="Helical" evidence="7">
    <location>
        <begin position="237"/>
        <end position="258"/>
    </location>
</feature>
<evidence type="ECO:0000256" key="4">
    <source>
        <dbReference type="ARBA" id="ARBA00022692"/>
    </source>
</evidence>
<keyword evidence="3" id="KW-1003">Cell membrane</keyword>
<dbReference type="RefSeq" id="WP_069640652.1">
    <property type="nucleotide sequence ID" value="NZ_JAFBEZ010000021.1"/>
</dbReference>
<comment type="subcellular location">
    <subcellularLocation>
        <location evidence="1 7">Cell membrane</location>
        <topology evidence="1 7">Multi-pass membrane protein</topology>
    </subcellularLocation>
</comment>
<dbReference type="EMBL" id="MIKC01000034">
    <property type="protein sequence ID" value="OEG22094.1"/>
    <property type="molecule type" value="Genomic_DNA"/>
</dbReference>
<keyword evidence="5 7" id="KW-1133">Transmembrane helix</keyword>
<dbReference type="Gene3D" id="1.10.3720.10">
    <property type="entry name" value="MetI-like"/>
    <property type="match status" value="1"/>
</dbReference>
<dbReference type="OrthoDB" id="358217at2"/>
<organism evidence="9 10">
    <name type="scientific">Enterococcus ureilyticus</name>
    <dbReference type="NCBI Taxonomy" id="1131292"/>
    <lineage>
        <taxon>Bacteria</taxon>
        <taxon>Bacillati</taxon>
        <taxon>Bacillota</taxon>
        <taxon>Bacilli</taxon>
        <taxon>Lactobacillales</taxon>
        <taxon>Enterococcaceae</taxon>
        <taxon>Enterococcus</taxon>
    </lineage>
</organism>
<evidence type="ECO:0000313" key="10">
    <source>
        <dbReference type="Proteomes" id="UP000094469"/>
    </source>
</evidence>
<feature type="transmembrane region" description="Helical" evidence="7">
    <location>
        <begin position="19"/>
        <end position="37"/>
    </location>
</feature>
<name>A0A1E5HAZ1_9ENTE</name>
<feature type="domain" description="ABC transmembrane type-1" evidence="8">
    <location>
        <begin position="72"/>
        <end position="255"/>
    </location>
</feature>
<feature type="transmembrane region" description="Helical" evidence="7">
    <location>
        <begin position="139"/>
        <end position="158"/>
    </location>
</feature>
<proteinExistence type="inferred from homology"/>
<keyword evidence="4 7" id="KW-0812">Transmembrane</keyword>
<evidence type="ECO:0000256" key="1">
    <source>
        <dbReference type="ARBA" id="ARBA00004651"/>
    </source>
</evidence>
<dbReference type="Proteomes" id="UP000094469">
    <property type="component" value="Unassembled WGS sequence"/>
</dbReference>
<dbReference type="GO" id="GO:0005886">
    <property type="term" value="C:plasma membrane"/>
    <property type="evidence" value="ECO:0007669"/>
    <property type="project" value="UniProtKB-SubCell"/>
</dbReference>
<dbReference type="SUPFAM" id="SSF161098">
    <property type="entry name" value="MetI-like"/>
    <property type="match status" value="1"/>
</dbReference>
<keyword evidence="2 7" id="KW-0813">Transport</keyword>
<evidence type="ECO:0000313" key="9">
    <source>
        <dbReference type="EMBL" id="OEG22094.1"/>
    </source>
</evidence>
<evidence type="ECO:0000256" key="2">
    <source>
        <dbReference type="ARBA" id="ARBA00022448"/>
    </source>
</evidence>
<reference evidence="10" key="1">
    <citation type="submission" date="2016-09" db="EMBL/GenBank/DDBJ databases">
        <authorList>
            <person name="Gulvik C.A."/>
        </authorList>
    </citation>
    <scope>NUCLEOTIDE SEQUENCE [LARGE SCALE GENOMIC DNA]</scope>
    <source>
        <strain evidence="10">LMG 26676</strain>
    </source>
</reference>
<gene>
    <name evidence="9" type="ORF">BCR24_05170</name>
</gene>
<dbReference type="PROSITE" id="PS50928">
    <property type="entry name" value="ABC_TM1"/>
    <property type="match status" value="1"/>
</dbReference>
<evidence type="ECO:0000259" key="8">
    <source>
        <dbReference type="PROSITE" id="PS50928"/>
    </source>
</evidence>
<dbReference type="CDD" id="cd06261">
    <property type="entry name" value="TM_PBP2"/>
    <property type="match status" value="1"/>
</dbReference>
<feature type="transmembrane region" description="Helical" evidence="7">
    <location>
        <begin position="68"/>
        <end position="97"/>
    </location>
</feature>
<evidence type="ECO:0000256" key="3">
    <source>
        <dbReference type="ARBA" id="ARBA00022475"/>
    </source>
</evidence>
<keyword evidence="6 7" id="KW-0472">Membrane</keyword>
<dbReference type="AlphaFoldDB" id="A0A1E5HAZ1"/>
<feature type="transmembrane region" description="Helical" evidence="7">
    <location>
        <begin position="179"/>
        <end position="201"/>
    </location>
</feature>
<dbReference type="InterPro" id="IPR005769">
    <property type="entry name" value="PhnE/PtxC"/>
</dbReference>
<sequence>MDNLGSIALAHQKSLKKRVTVALLSVIGIYSFVYLQVDPITPLLTLPNVFLFFGENFFPPNFNGFSSYITLIVQTLLFAVVGTYISAVLSFVFGLLMAESINPIAPLRIAVRFIVSFIRNIPILVWASLLVYIFGIGNMVGLIALILATFGFLTRSYAEEMNNIADSKLEALKATGATPAQLLVHGIIPAFFPAWINWTFFSFEINIRASSILGMVGAGGIGIMIQTNIRLFKYQEAMALIIILVILVLLTEFCVNKLRKWIL</sequence>
<dbReference type="Pfam" id="PF00528">
    <property type="entry name" value="BPD_transp_1"/>
    <property type="match status" value="1"/>
</dbReference>
<dbReference type="InterPro" id="IPR000515">
    <property type="entry name" value="MetI-like"/>
</dbReference>
<dbReference type="PANTHER" id="PTHR30043">
    <property type="entry name" value="PHOSPHONATES TRANSPORT SYSTEM PERMEASE PROTEIN"/>
    <property type="match status" value="1"/>
</dbReference>
<dbReference type="NCBIfam" id="TIGR01097">
    <property type="entry name" value="PhnE"/>
    <property type="match status" value="1"/>
</dbReference>
<feature type="transmembrane region" description="Helical" evidence="7">
    <location>
        <begin position="207"/>
        <end position="225"/>
    </location>
</feature>
<dbReference type="STRING" id="1131292.BCR24_05170"/>
<dbReference type="PANTHER" id="PTHR30043:SF1">
    <property type="entry name" value="ABC TRANSPORT SYSTEM PERMEASE PROTEIN P69"/>
    <property type="match status" value="1"/>
</dbReference>